<comment type="caution">
    <text evidence="8">The sequence shown here is derived from an EMBL/GenBank/DDBJ whole genome shotgun (WGS) entry which is preliminary data.</text>
</comment>
<evidence type="ECO:0000256" key="1">
    <source>
        <dbReference type="ARBA" id="ARBA00022908"/>
    </source>
</evidence>
<gene>
    <name evidence="8" type="ORF">EAF64_02520</name>
</gene>
<sequence>MYLSDREAELAKSSLQNHRYHLKRFLEFCEATGFEDMADMDGRTVYEFKQYRRDEGGVNQQTLSNQLSTFRVFIRFCENLGEVEKGLADKIELPDIDPSEAARDEMIEAERAFEVIEYLEKFEYGSKKHALFYLMWHTALRVGSVYAIDVDDFHPEEGYIELHHRPESDTPLKNKQHGEREVNLKDYVCQVLQDYIIHNRDKVTDDHGREPLFTSPHGRLYKNQIRRLVYSITRPCYYSGECPHGEDIEDCEAASFNQSSKCPSSVSTHPIRRGSITYHLNEEVPKEVVSDRANVSPKILEQHYNRQTESEKRKIRKSHLDNL</sequence>
<evidence type="ECO:0000256" key="3">
    <source>
        <dbReference type="ARBA" id="ARBA00023172"/>
    </source>
</evidence>
<dbReference type="InterPro" id="IPR004107">
    <property type="entry name" value="Integrase_SAM-like_N"/>
</dbReference>
<dbReference type="Gene3D" id="1.10.443.10">
    <property type="entry name" value="Intergrase catalytic core"/>
    <property type="match status" value="1"/>
</dbReference>
<accession>A0A498LA30</accession>
<dbReference type="Gene3D" id="1.10.150.130">
    <property type="match status" value="1"/>
</dbReference>
<dbReference type="AlphaFoldDB" id="A0A498LA30"/>
<dbReference type="EMBL" id="RDFA01000001">
    <property type="protein sequence ID" value="RXK52053.1"/>
    <property type="molecule type" value="Genomic_DNA"/>
</dbReference>
<dbReference type="GO" id="GO:0015074">
    <property type="term" value="P:DNA integration"/>
    <property type="evidence" value="ECO:0007669"/>
    <property type="project" value="UniProtKB-KW"/>
</dbReference>
<dbReference type="GO" id="GO:0006310">
    <property type="term" value="P:DNA recombination"/>
    <property type="evidence" value="ECO:0007669"/>
    <property type="project" value="UniProtKB-KW"/>
</dbReference>
<dbReference type="Pfam" id="PF00589">
    <property type="entry name" value="Phage_integrase"/>
    <property type="match status" value="1"/>
</dbReference>
<evidence type="ECO:0000313" key="9">
    <source>
        <dbReference type="Proteomes" id="UP000289691"/>
    </source>
</evidence>
<dbReference type="InterPro" id="IPR010998">
    <property type="entry name" value="Integrase_recombinase_N"/>
</dbReference>
<evidence type="ECO:0000256" key="2">
    <source>
        <dbReference type="ARBA" id="ARBA00023125"/>
    </source>
</evidence>
<dbReference type="Pfam" id="PF02899">
    <property type="entry name" value="Phage_int_SAM_1"/>
    <property type="match status" value="1"/>
</dbReference>
<dbReference type="PROSITE" id="PS51898">
    <property type="entry name" value="TYR_RECOMBINASE"/>
    <property type="match status" value="1"/>
</dbReference>
<evidence type="ECO:0000313" key="8">
    <source>
        <dbReference type="EMBL" id="RXK52053.1"/>
    </source>
</evidence>
<evidence type="ECO:0000259" key="7">
    <source>
        <dbReference type="PROSITE" id="PS51900"/>
    </source>
</evidence>
<evidence type="ECO:0000259" key="6">
    <source>
        <dbReference type="PROSITE" id="PS51898"/>
    </source>
</evidence>
<organism evidence="8 9">
    <name type="scientific">Halorientalis pallida</name>
    <dbReference type="NCBI Taxonomy" id="2479928"/>
    <lineage>
        <taxon>Archaea</taxon>
        <taxon>Methanobacteriati</taxon>
        <taxon>Methanobacteriota</taxon>
        <taxon>Stenosarchaea group</taxon>
        <taxon>Halobacteria</taxon>
        <taxon>Halobacteriales</taxon>
        <taxon>Haloarculaceae</taxon>
        <taxon>Halorientalis</taxon>
    </lineage>
</organism>
<dbReference type="OrthoDB" id="198497at2157"/>
<dbReference type="InterPro" id="IPR044068">
    <property type="entry name" value="CB"/>
</dbReference>
<dbReference type="InterPro" id="IPR013762">
    <property type="entry name" value="Integrase-like_cat_sf"/>
</dbReference>
<dbReference type="InterPro" id="IPR050090">
    <property type="entry name" value="Tyrosine_recombinase_XerCD"/>
</dbReference>
<feature type="region of interest" description="Disordered" evidence="5">
    <location>
        <begin position="304"/>
        <end position="323"/>
    </location>
</feature>
<feature type="domain" description="Core-binding (CB)" evidence="7">
    <location>
        <begin position="1"/>
        <end position="78"/>
    </location>
</feature>
<keyword evidence="9" id="KW-1185">Reference proteome</keyword>
<proteinExistence type="predicted"/>
<evidence type="ECO:0000256" key="5">
    <source>
        <dbReference type="SAM" id="MobiDB-lite"/>
    </source>
</evidence>
<keyword evidence="3" id="KW-0233">DNA recombination</keyword>
<feature type="domain" description="Tyr recombinase" evidence="6">
    <location>
        <begin position="92"/>
        <end position="317"/>
    </location>
</feature>
<protein>
    <submittedName>
        <fullName evidence="8">Site-specific integrase</fullName>
    </submittedName>
</protein>
<dbReference type="GO" id="GO:0003677">
    <property type="term" value="F:DNA binding"/>
    <property type="evidence" value="ECO:0007669"/>
    <property type="project" value="UniProtKB-UniRule"/>
</dbReference>
<keyword evidence="2 4" id="KW-0238">DNA-binding</keyword>
<dbReference type="PROSITE" id="PS51900">
    <property type="entry name" value="CB"/>
    <property type="match status" value="1"/>
</dbReference>
<dbReference type="PANTHER" id="PTHR30349:SF41">
    <property type="entry name" value="INTEGRASE_RECOMBINASE PROTEIN MJ0367-RELATED"/>
    <property type="match status" value="1"/>
</dbReference>
<reference evidence="8 9" key="1">
    <citation type="submission" date="2019-01" db="EMBL/GenBank/DDBJ databases">
        <title>Halorientalis sp. F13-25 a new haloarchaeum isolated from hypersaline water.</title>
        <authorList>
            <person name="Ana D.-V."/>
            <person name="Cristina S.-P."/>
            <person name="Antonio V."/>
        </authorList>
    </citation>
    <scope>NUCLEOTIDE SEQUENCE [LARGE SCALE GENOMIC DNA]</scope>
    <source>
        <strain evidence="8 9">F13-25</strain>
    </source>
</reference>
<dbReference type="PANTHER" id="PTHR30349">
    <property type="entry name" value="PHAGE INTEGRASE-RELATED"/>
    <property type="match status" value="1"/>
</dbReference>
<name>A0A498LA30_9EURY</name>
<dbReference type="Proteomes" id="UP000289691">
    <property type="component" value="Unassembled WGS sequence"/>
</dbReference>
<dbReference type="SUPFAM" id="SSF56349">
    <property type="entry name" value="DNA breaking-rejoining enzymes"/>
    <property type="match status" value="1"/>
</dbReference>
<evidence type="ECO:0000256" key="4">
    <source>
        <dbReference type="PROSITE-ProRule" id="PRU01248"/>
    </source>
</evidence>
<dbReference type="InterPro" id="IPR011010">
    <property type="entry name" value="DNA_brk_join_enz"/>
</dbReference>
<dbReference type="CDD" id="cd00397">
    <property type="entry name" value="DNA_BRE_C"/>
    <property type="match status" value="1"/>
</dbReference>
<dbReference type="InterPro" id="IPR002104">
    <property type="entry name" value="Integrase_catalytic"/>
</dbReference>
<keyword evidence="1" id="KW-0229">DNA integration</keyword>